<evidence type="ECO:0000256" key="14">
    <source>
        <dbReference type="SAM" id="Coils"/>
    </source>
</evidence>
<evidence type="ECO:0000256" key="7">
    <source>
        <dbReference type="ARBA" id="ARBA00022692"/>
    </source>
</evidence>
<dbReference type="Pfam" id="PF03544">
    <property type="entry name" value="TonB_C"/>
    <property type="match status" value="1"/>
</dbReference>
<evidence type="ECO:0000259" key="16">
    <source>
        <dbReference type="PROSITE" id="PS52015"/>
    </source>
</evidence>
<comment type="subcellular location">
    <subcellularLocation>
        <location evidence="1 13">Cell inner membrane</location>
        <topology evidence="1 13">Single-pass membrane protein</topology>
        <orientation evidence="1 13">Periplasmic side</orientation>
    </subcellularLocation>
</comment>
<keyword evidence="13" id="KW-0735">Signal-anchor</keyword>
<evidence type="ECO:0000256" key="1">
    <source>
        <dbReference type="ARBA" id="ARBA00004383"/>
    </source>
</evidence>
<feature type="coiled-coil region" evidence="14">
    <location>
        <begin position="163"/>
        <end position="200"/>
    </location>
</feature>
<feature type="region of interest" description="Disordered" evidence="15">
    <location>
        <begin position="239"/>
        <end position="287"/>
    </location>
</feature>
<dbReference type="PRINTS" id="PR01374">
    <property type="entry name" value="TONBPROTEIN"/>
</dbReference>
<evidence type="ECO:0000313" key="18">
    <source>
        <dbReference type="Proteomes" id="UP000824755"/>
    </source>
</evidence>
<comment type="similarity">
    <text evidence="2 13">Belongs to the TonB family.</text>
</comment>
<sequence length="344" mass="35576">MRYLAVAALGTVLAGGLVACKKDDATTAAGQTAAGEPAAAPPPAAVSSAVAAMSADELRTAAQKALADTRMYAPAGDNAMEYYLALRDKSANDPGVASALTDLQPYAVMATEQAIARKDFPEAKRLYALLEKTDNAAPALPRLMNSISEGEKAAATAAANAPALTEAEKAKQAELDKKRLEEQKKLQEQAAKELAAKQAADKARAEQQSAASAVAARAAADKAAADKAAADKAAADKAAADRAAAQRAAQSQPAAPRPSAGSSDLVAVSTPSPRYPPEAKRARQGGTVQVEFTVDGDGSVSNARVVSADPPRVFDREALNAVKRWKFKPVSSPQTTRRTINFQP</sequence>
<keyword evidence="8" id="KW-0677">Repeat</keyword>
<gene>
    <name evidence="17" type="ORF">H8L67_00705</name>
</gene>
<accession>A0ABX8WSS8</accession>
<dbReference type="PROSITE" id="PS52015">
    <property type="entry name" value="TONB_CTD"/>
    <property type="match status" value="1"/>
</dbReference>
<keyword evidence="11" id="KW-0472">Membrane</keyword>
<evidence type="ECO:0000256" key="11">
    <source>
        <dbReference type="ARBA" id="ARBA00023136"/>
    </source>
</evidence>
<evidence type="ECO:0000256" key="8">
    <source>
        <dbReference type="ARBA" id="ARBA00022737"/>
    </source>
</evidence>
<dbReference type="SUPFAM" id="SSF74653">
    <property type="entry name" value="TolA/TonB C-terminal domain"/>
    <property type="match status" value="1"/>
</dbReference>
<feature type="compositionally biased region" description="Low complexity" evidence="15">
    <location>
        <begin position="241"/>
        <end position="260"/>
    </location>
</feature>
<evidence type="ECO:0000256" key="2">
    <source>
        <dbReference type="ARBA" id="ARBA00006555"/>
    </source>
</evidence>
<evidence type="ECO:0000256" key="5">
    <source>
        <dbReference type="ARBA" id="ARBA00022475"/>
    </source>
</evidence>
<comment type="subunit">
    <text evidence="12">Homodimer. Forms a complex with the accessory proteins ExbB and ExbD.</text>
</comment>
<dbReference type="RefSeq" id="WP_220380669.1">
    <property type="nucleotide sequence ID" value="NZ_CP080544.1"/>
</dbReference>
<keyword evidence="7" id="KW-0812">Transmembrane</keyword>
<evidence type="ECO:0000256" key="10">
    <source>
        <dbReference type="ARBA" id="ARBA00022989"/>
    </source>
</evidence>
<evidence type="ECO:0000256" key="15">
    <source>
        <dbReference type="SAM" id="MobiDB-lite"/>
    </source>
</evidence>
<feature type="domain" description="TonB C-terminal" evidence="16">
    <location>
        <begin position="260"/>
        <end position="344"/>
    </location>
</feature>
<keyword evidence="6 13" id="KW-0997">Cell inner membrane</keyword>
<keyword evidence="14" id="KW-0175">Coiled coil</keyword>
<dbReference type="InterPro" id="IPR037682">
    <property type="entry name" value="TonB_C"/>
</dbReference>
<dbReference type="PANTHER" id="PTHR33446:SF8">
    <property type="entry name" value="PROTEIN TONB"/>
    <property type="match status" value="1"/>
</dbReference>
<protein>
    <recommendedName>
        <fullName evidence="3 13">Protein TonB</fullName>
    </recommendedName>
</protein>
<evidence type="ECO:0000256" key="3">
    <source>
        <dbReference type="ARBA" id="ARBA00022362"/>
    </source>
</evidence>
<dbReference type="InterPro" id="IPR051045">
    <property type="entry name" value="TonB-dependent_transducer"/>
</dbReference>
<evidence type="ECO:0000256" key="13">
    <source>
        <dbReference type="RuleBase" id="RU362123"/>
    </source>
</evidence>
<dbReference type="Proteomes" id="UP000824755">
    <property type="component" value="Chromosome"/>
</dbReference>
<reference evidence="17 18" key="1">
    <citation type="submission" date="2021-08" db="EMBL/GenBank/DDBJ databases">
        <title>Lysobacter sp. strain CJ11 Genome sequencing and assembly.</title>
        <authorList>
            <person name="Kim I."/>
        </authorList>
    </citation>
    <scope>NUCLEOTIDE SEQUENCE [LARGE SCALE GENOMIC DNA]</scope>
    <source>
        <strain evidence="17 18">CJ11</strain>
    </source>
</reference>
<dbReference type="EMBL" id="CP080544">
    <property type="protein sequence ID" value="QYR53864.1"/>
    <property type="molecule type" value="Genomic_DNA"/>
</dbReference>
<evidence type="ECO:0000313" key="17">
    <source>
        <dbReference type="EMBL" id="QYR53864.1"/>
    </source>
</evidence>
<dbReference type="PROSITE" id="PS51257">
    <property type="entry name" value="PROKAR_LIPOPROTEIN"/>
    <property type="match status" value="1"/>
</dbReference>
<dbReference type="InterPro" id="IPR003538">
    <property type="entry name" value="TonB"/>
</dbReference>
<dbReference type="NCBIfam" id="TIGR01352">
    <property type="entry name" value="tonB_Cterm"/>
    <property type="match status" value="1"/>
</dbReference>
<keyword evidence="10" id="KW-1133">Transmembrane helix</keyword>
<proteinExistence type="inferred from homology"/>
<comment type="function">
    <text evidence="13">Interacts with outer membrane receptor proteins that carry out high-affinity binding and energy dependent uptake into the periplasmic space of specific substrates. It could act to transduce energy from the cytoplasmic membrane to specific energy-requiring processes in the outer membrane, resulting in the release into the periplasm of ligands bound by these outer membrane proteins.</text>
</comment>
<keyword evidence="9 13" id="KW-0653">Protein transport</keyword>
<evidence type="ECO:0000256" key="6">
    <source>
        <dbReference type="ARBA" id="ARBA00022519"/>
    </source>
</evidence>
<name>A0ABX8WSS8_9GAMM</name>
<keyword evidence="5 13" id="KW-1003">Cell membrane</keyword>
<keyword evidence="18" id="KW-1185">Reference proteome</keyword>
<dbReference type="Gene3D" id="3.30.2420.10">
    <property type="entry name" value="TonB"/>
    <property type="match status" value="1"/>
</dbReference>
<evidence type="ECO:0000256" key="12">
    <source>
        <dbReference type="ARBA" id="ARBA00025849"/>
    </source>
</evidence>
<evidence type="ECO:0000256" key="4">
    <source>
        <dbReference type="ARBA" id="ARBA00022448"/>
    </source>
</evidence>
<evidence type="ECO:0000256" key="9">
    <source>
        <dbReference type="ARBA" id="ARBA00022927"/>
    </source>
</evidence>
<dbReference type="InterPro" id="IPR006260">
    <property type="entry name" value="TonB/TolA_C"/>
</dbReference>
<dbReference type="PANTHER" id="PTHR33446">
    <property type="entry name" value="PROTEIN TONB-RELATED"/>
    <property type="match status" value="1"/>
</dbReference>
<organism evidence="17 18">
    <name type="scientific">Lysobacter soyae</name>
    <dbReference type="NCBI Taxonomy" id="2764185"/>
    <lineage>
        <taxon>Bacteria</taxon>
        <taxon>Pseudomonadati</taxon>
        <taxon>Pseudomonadota</taxon>
        <taxon>Gammaproteobacteria</taxon>
        <taxon>Lysobacterales</taxon>
        <taxon>Lysobacteraceae</taxon>
        <taxon>Lysobacter</taxon>
    </lineage>
</organism>
<keyword evidence="4 13" id="KW-0813">Transport</keyword>